<evidence type="ECO:0000313" key="2">
    <source>
        <dbReference type="Proteomes" id="UP000288405"/>
    </source>
</evidence>
<dbReference type="AlphaFoldDB" id="A0A432WDK9"/>
<accession>A0A432WDK9</accession>
<dbReference type="EMBL" id="PIPM01000009">
    <property type="protein sequence ID" value="RUO30501.1"/>
    <property type="molecule type" value="Genomic_DNA"/>
</dbReference>
<gene>
    <name evidence="1" type="ORF">CWE11_09005</name>
</gene>
<sequence>MVSNQWPVWAVISLLLFYWSSPVAGQSYAPCPSLTFHAPHGTERTPTAAQSANNVSVTLRPALLRPQLEALLKTQWGVQNVVWYAAQEHYWPTHYEMHAANENALLEQLLTPYRLRVTFHHNHTAVVNYLPGGAL</sequence>
<dbReference type="RefSeq" id="WP_126777288.1">
    <property type="nucleotide sequence ID" value="NZ_PIPM01000009.1"/>
</dbReference>
<dbReference type="Proteomes" id="UP000288405">
    <property type="component" value="Unassembled WGS sequence"/>
</dbReference>
<protein>
    <recommendedName>
        <fullName evidence="3">Toxin co-regulated pilus biosynthesis protein Q C-terminal domain-containing protein</fullName>
    </recommendedName>
</protein>
<evidence type="ECO:0000313" key="1">
    <source>
        <dbReference type="EMBL" id="RUO30501.1"/>
    </source>
</evidence>
<name>A0A432WDK9_9GAMM</name>
<comment type="caution">
    <text evidence="1">The sequence shown here is derived from an EMBL/GenBank/DDBJ whole genome shotgun (WGS) entry which is preliminary data.</text>
</comment>
<keyword evidence="2" id="KW-1185">Reference proteome</keyword>
<reference evidence="1 2" key="1">
    <citation type="journal article" date="2011" name="Front. Microbiol.">
        <title>Genomic signatures of strain selection and enhancement in Bacillus atrophaeus var. globigii, a historical biowarfare simulant.</title>
        <authorList>
            <person name="Gibbons H.S."/>
            <person name="Broomall S.M."/>
            <person name="McNew L.A."/>
            <person name="Daligault H."/>
            <person name="Chapman C."/>
            <person name="Bruce D."/>
            <person name="Karavis M."/>
            <person name="Krepps M."/>
            <person name="McGregor P.A."/>
            <person name="Hong C."/>
            <person name="Park K.H."/>
            <person name="Akmal A."/>
            <person name="Feldman A."/>
            <person name="Lin J.S."/>
            <person name="Chang W.E."/>
            <person name="Higgs B.W."/>
            <person name="Demirev P."/>
            <person name="Lindquist J."/>
            <person name="Liem A."/>
            <person name="Fochler E."/>
            <person name="Read T.D."/>
            <person name="Tapia R."/>
            <person name="Johnson S."/>
            <person name="Bishop-Lilly K.A."/>
            <person name="Detter C."/>
            <person name="Han C."/>
            <person name="Sozhamannan S."/>
            <person name="Rosenzweig C.N."/>
            <person name="Skowronski E.W."/>
        </authorList>
    </citation>
    <scope>NUCLEOTIDE SEQUENCE [LARGE SCALE GENOMIC DNA]</scope>
    <source>
        <strain evidence="1 2">GYP-17</strain>
    </source>
</reference>
<evidence type="ECO:0008006" key="3">
    <source>
        <dbReference type="Google" id="ProtNLM"/>
    </source>
</evidence>
<dbReference type="OrthoDB" id="6238689at2"/>
<organism evidence="1 2">
    <name type="scientific">Aliidiomarina sanyensis</name>
    <dbReference type="NCBI Taxonomy" id="1249555"/>
    <lineage>
        <taxon>Bacteria</taxon>
        <taxon>Pseudomonadati</taxon>
        <taxon>Pseudomonadota</taxon>
        <taxon>Gammaproteobacteria</taxon>
        <taxon>Alteromonadales</taxon>
        <taxon>Idiomarinaceae</taxon>
        <taxon>Aliidiomarina</taxon>
    </lineage>
</organism>
<proteinExistence type="predicted"/>